<dbReference type="Proteomes" id="UP000827976">
    <property type="component" value="Chromosome 15"/>
</dbReference>
<name>A0ACB7UMP0_DIOAL</name>
<reference evidence="2" key="1">
    <citation type="journal article" date="2022" name="Nat. Commun.">
        <title>Chromosome evolution and the genetic basis of agronomically important traits in greater yam.</title>
        <authorList>
            <person name="Bredeson J.V."/>
            <person name="Lyons J.B."/>
            <person name="Oniyinde I.O."/>
            <person name="Okereke N.R."/>
            <person name="Kolade O."/>
            <person name="Nnabue I."/>
            <person name="Nwadili C.O."/>
            <person name="Hribova E."/>
            <person name="Parker M."/>
            <person name="Nwogha J."/>
            <person name="Shu S."/>
            <person name="Carlson J."/>
            <person name="Kariba R."/>
            <person name="Muthemba S."/>
            <person name="Knop K."/>
            <person name="Barton G.J."/>
            <person name="Sherwood A.V."/>
            <person name="Lopez-Montes A."/>
            <person name="Asiedu R."/>
            <person name="Jamnadass R."/>
            <person name="Muchugi A."/>
            <person name="Goodstein D."/>
            <person name="Egesi C.N."/>
            <person name="Featherston J."/>
            <person name="Asfaw A."/>
            <person name="Simpson G.G."/>
            <person name="Dolezel J."/>
            <person name="Hendre P.S."/>
            <person name="Van Deynze A."/>
            <person name="Kumar P.L."/>
            <person name="Obidiegwu J.E."/>
            <person name="Bhattacharjee R."/>
            <person name="Rokhsar D.S."/>
        </authorList>
    </citation>
    <scope>NUCLEOTIDE SEQUENCE [LARGE SCALE GENOMIC DNA]</scope>
    <source>
        <strain evidence="2">cv. TDa95/00328</strain>
    </source>
</reference>
<accession>A0ACB7UMP0</accession>
<sequence length="118" mass="12936">MESVGCVPNAVTYNTLFFELFCSGAIDDAFELKREMEKKGLVAGGFNFGELINGLCNARRSKVAKLLLNEMPGLGLKFGVIAYSTLIDGFMREGNVDEAFKIRDGMVASGIHLDIFFL</sequence>
<evidence type="ECO:0000313" key="1">
    <source>
        <dbReference type="EMBL" id="KAH7661732.1"/>
    </source>
</evidence>
<gene>
    <name evidence="1" type="ORF">IHE45_15G083100</name>
</gene>
<comment type="caution">
    <text evidence="1">The sequence shown here is derived from an EMBL/GenBank/DDBJ whole genome shotgun (WGS) entry which is preliminary data.</text>
</comment>
<evidence type="ECO:0000313" key="2">
    <source>
        <dbReference type="Proteomes" id="UP000827976"/>
    </source>
</evidence>
<keyword evidence="2" id="KW-1185">Reference proteome</keyword>
<proteinExistence type="predicted"/>
<dbReference type="EMBL" id="CM037025">
    <property type="protein sequence ID" value="KAH7661732.1"/>
    <property type="molecule type" value="Genomic_DNA"/>
</dbReference>
<organism evidence="1 2">
    <name type="scientific">Dioscorea alata</name>
    <name type="common">Purple yam</name>
    <dbReference type="NCBI Taxonomy" id="55571"/>
    <lineage>
        <taxon>Eukaryota</taxon>
        <taxon>Viridiplantae</taxon>
        <taxon>Streptophyta</taxon>
        <taxon>Embryophyta</taxon>
        <taxon>Tracheophyta</taxon>
        <taxon>Spermatophyta</taxon>
        <taxon>Magnoliopsida</taxon>
        <taxon>Liliopsida</taxon>
        <taxon>Dioscoreales</taxon>
        <taxon>Dioscoreaceae</taxon>
        <taxon>Dioscorea</taxon>
    </lineage>
</organism>
<protein>
    <submittedName>
        <fullName evidence="1">Pentatricopeptide repeat-containing protein</fullName>
    </submittedName>
</protein>